<dbReference type="Proteomes" id="UP001432146">
    <property type="component" value="Unassembled WGS sequence"/>
</dbReference>
<feature type="region of interest" description="Disordered" evidence="1">
    <location>
        <begin position="42"/>
        <end position="65"/>
    </location>
</feature>
<evidence type="ECO:0000313" key="3">
    <source>
        <dbReference type="Proteomes" id="UP001432146"/>
    </source>
</evidence>
<protein>
    <submittedName>
        <fullName evidence="2">Uncharacterized protein</fullName>
    </submittedName>
</protein>
<keyword evidence="3" id="KW-1185">Reference proteome</keyword>
<dbReference type="AlphaFoldDB" id="A0AAW1AHD2"/>
<name>A0AAW1AHD2_9HYME</name>
<evidence type="ECO:0000256" key="1">
    <source>
        <dbReference type="SAM" id="MobiDB-lite"/>
    </source>
</evidence>
<evidence type="ECO:0000313" key="2">
    <source>
        <dbReference type="EMBL" id="KAK9309160.1"/>
    </source>
</evidence>
<gene>
    <name evidence="2" type="ORF">QLX08_001116</name>
</gene>
<accession>A0AAW1AHD2</accession>
<reference evidence="2 3" key="1">
    <citation type="submission" date="2024-05" db="EMBL/GenBank/DDBJ databases">
        <title>The nuclear and mitochondrial genome assemblies of Tetragonisca angustula (Apidae: Meliponini), a tiny yet remarkable pollinator in the Neotropics.</title>
        <authorList>
            <person name="Ferrari R."/>
            <person name="Ricardo P.C."/>
            <person name="Dias F.C."/>
            <person name="Araujo N.S."/>
            <person name="Soares D.O."/>
            <person name="Zhou Q.-S."/>
            <person name="Zhu C.-D."/>
            <person name="Coutinho L."/>
            <person name="Airas M.C."/>
            <person name="Batista T.M."/>
        </authorList>
    </citation>
    <scope>NUCLEOTIDE SEQUENCE [LARGE SCALE GENOMIC DNA]</scope>
    <source>
        <strain evidence="2">ASF017062</strain>
        <tissue evidence="2">Abdomen</tissue>
    </source>
</reference>
<dbReference type="EMBL" id="JAWNGG020000014">
    <property type="protein sequence ID" value="KAK9309160.1"/>
    <property type="molecule type" value="Genomic_DNA"/>
</dbReference>
<proteinExistence type="predicted"/>
<sequence length="117" mass="12920">MWKKRGRPGEDLPLGASNEDIAIVNSKDNRIEFSEQLFPAKEGISESPLLNGSTPARKGEATSGAVEHHQPQCNFDTRLAASCHKKGVSFDRLLQLCVSTLKRSDEKGDEPRGMIRE</sequence>
<comment type="caution">
    <text evidence="2">The sequence shown here is derived from an EMBL/GenBank/DDBJ whole genome shotgun (WGS) entry which is preliminary data.</text>
</comment>
<organism evidence="2 3">
    <name type="scientific">Tetragonisca angustula</name>
    <dbReference type="NCBI Taxonomy" id="166442"/>
    <lineage>
        <taxon>Eukaryota</taxon>
        <taxon>Metazoa</taxon>
        <taxon>Ecdysozoa</taxon>
        <taxon>Arthropoda</taxon>
        <taxon>Hexapoda</taxon>
        <taxon>Insecta</taxon>
        <taxon>Pterygota</taxon>
        <taxon>Neoptera</taxon>
        <taxon>Endopterygota</taxon>
        <taxon>Hymenoptera</taxon>
        <taxon>Apocrita</taxon>
        <taxon>Aculeata</taxon>
        <taxon>Apoidea</taxon>
        <taxon>Anthophila</taxon>
        <taxon>Apidae</taxon>
        <taxon>Tetragonisca</taxon>
    </lineage>
</organism>